<dbReference type="InterPro" id="IPR047205">
    <property type="entry name" value="RMP1"/>
</dbReference>
<dbReference type="AlphaFoldDB" id="A0A6A6UAN8"/>
<dbReference type="PANTHER" id="PTHR37792">
    <property type="entry name" value="RIBONUCLEASE MRP PROTEIN SUBUNIT RMP1"/>
    <property type="match status" value="1"/>
</dbReference>
<dbReference type="OrthoDB" id="5414547at2759"/>
<evidence type="ECO:0000313" key="2">
    <source>
        <dbReference type="EMBL" id="KAF2669020.1"/>
    </source>
</evidence>
<name>A0A6A6UAN8_9PEZI</name>
<feature type="domain" description="RNase MRP protein 1 RNA binding" evidence="1">
    <location>
        <begin position="28"/>
        <end position="121"/>
    </location>
</feature>
<reference evidence="2" key="1">
    <citation type="journal article" date="2020" name="Stud. Mycol.">
        <title>101 Dothideomycetes genomes: a test case for predicting lifestyles and emergence of pathogens.</title>
        <authorList>
            <person name="Haridas S."/>
            <person name="Albert R."/>
            <person name="Binder M."/>
            <person name="Bloem J."/>
            <person name="Labutti K."/>
            <person name="Salamov A."/>
            <person name="Andreopoulos B."/>
            <person name="Baker S."/>
            <person name="Barry K."/>
            <person name="Bills G."/>
            <person name="Bluhm B."/>
            <person name="Cannon C."/>
            <person name="Castanera R."/>
            <person name="Culley D."/>
            <person name="Daum C."/>
            <person name="Ezra D."/>
            <person name="Gonzalez J."/>
            <person name="Henrissat B."/>
            <person name="Kuo A."/>
            <person name="Liang C."/>
            <person name="Lipzen A."/>
            <person name="Lutzoni F."/>
            <person name="Magnuson J."/>
            <person name="Mondo S."/>
            <person name="Nolan M."/>
            <person name="Ohm R."/>
            <person name="Pangilinan J."/>
            <person name="Park H.-J."/>
            <person name="Ramirez L."/>
            <person name="Alfaro M."/>
            <person name="Sun H."/>
            <person name="Tritt A."/>
            <person name="Yoshinaga Y."/>
            <person name="Zwiers L.-H."/>
            <person name="Turgeon B."/>
            <person name="Goodwin S."/>
            <person name="Spatafora J."/>
            <person name="Crous P."/>
            <person name="Grigoriev I."/>
        </authorList>
    </citation>
    <scope>NUCLEOTIDE SEQUENCE</scope>
    <source>
        <strain evidence="2">CBS 115976</strain>
    </source>
</reference>
<dbReference type="GO" id="GO:0000294">
    <property type="term" value="P:nuclear-transcribed mRNA catabolic process, RNase MRP-dependent"/>
    <property type="evidence" value="ECO:0007669"/>
    <property type="project" value="TreeGrafter"/>
</dbReference>
<dbReference type="GO" id="GO:0042134">
    <property type="term" value="F:rRNA primary transcript binding"/>
    <property type="evidence" value="ECO:0007669"/>
    <property type="project" value="InterPro"/>
</dbReference>
<evidence type="ECO:0000313" key="3">
    <source>
        <dbReference type="Proteomes" id="UP000799302"/>
    </source>
</evidence>
<organism evidence="2 3">
    <name type="scientific">Microthyrium microscopicum</name>
    <dbReference type="NCBI Taxonomy" id="703497"/>
    <lineage>
        <taxon>Eukaryota</taxon>
        <taxon>Fungi</taxon>
        <taxon>Dikarya</taxon>
        <taxon>Ascomycota</taxon>
        <taxon>Pezizomycotina</taxon>
        <taxon>Dothideomycetes</taxon>
        <taxon>Dothideomycetes incertae sedis</taxon>
        <taxon>Microthyriales</taxon>
        <taxon>Microthyriaceae</taxon>
        <taxon>Microthyrium</taxon>
    </lineage>
</organism>
<protein>
    <recommendedName>
        <fullName evidence="1">RNase MRP protein 1 RNA binding domain-containing protein</fullName>
    </recommendedName>
</protein>
<sequence>MAEPPKAATKMPPRSPSQELQDLSNLTFLLYRRNKNQHRRSHWWKHFNIFRRQLSSLCSKLPPSGKSPAATIPIKFGKQGRSVVDSWAQRYVAQWYASFSQIISESRFVGVALTILAIFARVCTLVGVSEKLADDALAIASTIPVNLTEPKDGDARDDGDDLGMVVERTAVSLHGKNVAEKPVSVEALEANTRAEDNKDTKSIKKKKKRTKSAIDDLFDF</sequence>
<dbReference type="GO" id="GO:0000172">
    <property type="term" value="C:ribonuclease MRP complex"/>
    <property type="evidence" value="ECO:0007669"/>
    <property type="project" value="InterPro"/>
</dbReference>
<dbReference type="GO" id="GO:0000466">
    <property type="term" value="P:maturation of 5.8S rRNA from tricistronic rRNA transcript (SSU-rRNA, 5.8S rRNA, LSU-rRNA)"/>
    <property type="evidence" value="ECO:0007669"/>
    <property type="project" value="TreeGrafter"/>
</dbReference>
<dbReference type="InterPro" id="IPR047204">
    <property type="entry name" value="RMP1_RBD"/>
</dbReference>
<keyword evidence="3" id="KW-1185">Reference proteome</keyword>
<dbReference type="Proteomes" id="UP000799302">
    <property type="component" value="Unassembled WGS sequence"/>
</dbReference>
<accession>A0A6A6UAN8</accession>
<dbReference type="Pfam" id="PF20945">
    <property type="entry name" value="RMP1"/>
    <property type="match status" value="1"/>
</dbReference>
<dbReference type="PANTHER" id="PTHR37792:SF1">
    <property type="entry name" value="RIBONUCLEASE MRP PROTEIN SUBUNIT RMP1"/>
    <property type="match status" value="1"/>
</dbReference>
<proteinExistence type="predicted"/>
<dbReference type="EMBL" id="MU004235">
    <property type="protein sequence ID" value="KAF2669020.1"/>
    <property type="molecule type" value="Genomic_DNA"/>
</dbReference>
<gene>
    <name evidence="2" type="ORF">BT63DRAFT_248361</name>
</gene>
<evidence type="ECO:0000259" key="1">
    <source>
        <dbReference type="Pfam" id="PF20945"/>
    </source>
</evidence>
<dbReference type="CDD" id="cd22573">
    <property type="entry name" value="RMP1_RBD"/>
    <property type="match status" value="1"/>
</dbReference>